<dbReference type="SUPFAM" id="SSF51045">
    <property type="entry name" value="WW domain"/>
    <property type="match status" value="2"/>
</dbReference>
<dbReference type="InterPro" id="IPR001478">
    <property type="entry name" value="PDZ"/>
</dbReference>
<dbReference type="FunFam" id="2.20.70.10:FF:000002">
    <property type="entry name" value="Membrane-associated guanylate kinase, WW and PDZ domain-containing protein 3 isoform 1"/>
    <property type="match status" value="1"/>
</dbReference>
<feature type="region of interest" description="Disordered" evidence="14">
    <location>
        <begin position="578"/>
        <end position="621"/>
    </location>
</feature>
<dbReference type="CDD" id="cd06730">
    <property type="entry name" value="PDZ0_MAGI-1_3-like"/>
    <property type="match status" value="1"/>
</dbReference>
<evidence type="ECO:0000256" key="5">
    <source>
        <dbReference type="ARBA" id="ARBA00022737"/>
    </source>
</evidence>
<evidence type="ECO:0000256" key="14">
    <source>
        <dbReference type="SAM" id="MobiDB-lite"/>
    </source>
</evidence>
<evidence type="ECO:0000256" key="1">
    <source>
        <dbReference type="ARBA" id="ARBA00004170"/>
    </source>
</evidence>
<keyword evidence="6" id="KW-0547">Nucleotide-binding</keyword>
<reference evidence="18" key="1">
    <citation type="submission" date="2025-08" db="UniProtKB">
        <authorList>
            <consortium name="Ensembl"/>
        </authorList>
    </citation>
    <scope>IDENTIFICATION</scope>
</reference>
<dbReference type="PROSITE" id="PS50106">
    <property type="entry name" value="PDZ"/>
    <property type="match status" value="6"/>
</dbReference>
<dbReference type="Pfam" id="PF00625">
    <property type="entry name" value="Guanylate_kin"/>
    <property type="match status" value="1"/>
</dbReference>
<feature type="domain" description="Guanylate kinase-like" evidence="16">
    <location>
        <begin position="93"/>
        <end position="184"/>
    </location>
</feature>
<evidence type="ECO:0000256" key="11">
    <source>
        <dbReference type="ARBA" id="ARBA00070829"/>
    </source>
</evidence>
<keyword evidence="9" id="KW-0472">Membrane</keyword>
<dbReference type="GO" id="GO:0005737">
    <property type="term" value="C:cytoplasm"/>
    <property type="evidence" value="ECO:0007669"/>
    <property type="project" value="UniProtKB-ARBA"/>
</dbReference>
<dbReference type="FunFam" id="2.30.42.10:FF:000015">
    <property type="entry name" value="Membrane associated guanylate kinase, WW and PDZ domain containing 1"/>
    <property type="match status" value="1"/>
</dbReference>
<dbReference type="CDD" id="cd06735">
    <property type="entry name" value="PDZ5_MAGI-1_3-like"/>
    <property type="match status" value="1"/>
</dbReference>
<dbReference type="GO" id="GO:0005524">
    <property type="term" value="F:ATP binding"/>
    <property type="evidence" value="ECO:0007669"/>
    <property type="project" value="UniProtKB-KW"/>
</dbReference>
<evidence type="ECO:0000259" key="17">
    <source>
        <dbReference type="PROSITE" id="PS50106"/>
    </source>
</evidence>
<dbReference type="Gene3D" id="3.30.63.10">
    <property type="entry name" value="Guanylate Kinase phosphate binding domain"/>
    <property type="match status" value="1"/>
</dbReference>
<dbReference type="FunFam" id="2.30.42.10:FF:000005">
    <property type="entry name" value="Membrane associated guanylate kinase, WW and PDZ domain containing 1"/>
    <property type="match status" value="1"/>
</dbReference>
<feature type="compositionally biased region" description="Low complexity" evidence="14">
    <location>
        <begin position="1094"/>
        <end position="1103"/>
    </location>
</feature>
<comment type="subcellular location">
    <subcellularLocation>
        <location evidence="2">Cell junction</location>
        <location evidence="2">Tight junction</location>
    </subcellularLocation>
    <subcellularLocation>
        <location evidence="1">Membrane</location>
        <topology evidence="1">Peripheral membrane protein</topology>
    </subcellularLocation>
</comment>
<feature type="domain" description="PDZ" evidence="17">
    <location>
        <begin position="17"/>
        <end position="100"/>
    </location>
</feature>
<evidence type="ECO:0000313" key="19">
    <source>
        <dbReference type="Proteomes" id="UP000694700"/>
    </source>
</evidence>
<feature type="domain" description="PDZ" evidence="17">
    <location>
        <begin position="978"/>
        <end position="1074"/>
    </location>
</feature>
<comment type="function">
    <text evidence="10">Plays a role in coupling actin fibers to cell junctions in endothelial cells, via its interaction with AMOTL2 and CDH5. May regulate acid-induced ASIC3 currents by modulating its expression at the cell surface.</text>
</comment>
<evidence type="ECO:0000256" key="3">
    <source>
        <dbReference type="ARBA" id="ARBA00022427"/>
    </source>
</evidence>
<accession>A0A8C1VTS8</accession>
<evidence type="ECO:0000256" key="2">
    <source>
        <dbReference type="ARBA" id="ARBA00004435"/>
    </source>
</evidence>
<dbReference type="GO" id="GO:0016020">
    <property type="term" value="C:membrane"/>
    <property type="evidence" value="ECO:0007669"/>
    <property type="project" value="UniProtKB-SubCell"/>
</dbReference>
<feature type="domain" description="PDZ" evidence="17">
    <location>
        <begin position="642"/>
        <end position="720"/>
    </location>
</feature>
<feature type="region of interest" description="Disordered" evidence="14">
    <location>
        <begin position="907"/>
        <end position="971"/>
    </location>
</feature>
<feature type="compositionally biased region" description="Gly residues" evidence="14">
    <location>
        <begin position="953"/>
        <end position="965"/>
    </location>
</feature>
<feature type="compositionally biased region" description="Low complexity" evidence="14">
    <location>
        <begin position="918"/>
        <end position="929"/>
    </location>
</feature>
<feature type="domain" description="WW" evidence="15">
    <location>
        <begin position="359"/>
        <end position="392"/>
    </location>
</feature>
<dbReference type="PROSITE" id="PS50020">
    <property type="entry name" value="WW_DOMAIN_2"/>
    <property type="match status" value="2"/>
</dbReference>
<keyword evidence="5" id="KW-0677">Repeat</keyword>
<evidence type="ECO:0000256" key="9">
    <source>
        <dbReference type="ARBA" id="ARBA00023136"/>
    </source>
</evidence>
<dbReference type="PANTHER" id="PTHR10316:SF12">
    <property type="entry name" value="MEMBRANE-ASSOCIATED GUANYLATE KINASE, WW AND PDZ DOMAIN-CONTAINING PROTEIN 1"/>
    <property type="match status" value="1"/>
</dbReference>
<evidence type="ECO:0000313" key="18">
    <source>
        <dbReference type="Ensembl" id="ENSCCRP00015056818.1"/>
    </source>
</evidence>
<dbReference type="PROSITE" id="PS50052">
    <property type="entry name" value="GUANYLATE_KINASE_2"/>
    <property type="match status" value="1"/>
</dbReference>
<evidence type="ECO:0000256" key="8">
    <source>
        <dbReference type="ARBA" id="ARBA00022949"/>
    </source>
</evidence>
<dbReference type="Pfam" id="PF16666">
    <property type="entry name" value="MAGI_u5"/>
    <property type="match status" value="1"/>
</dbReference>
<keyword evidence="3" id="KW-0796">Tight junction</keyword>
<dbReference type="InterPro" id="IPR036020">
    <property type="entry name" value="WW_dom_sf"/>
</dbReference>
<feature type="domain" description="PDZ" evidence="17">
    <location>
        <begin position="818"/>
        <end position="900"/>
    </location>
</feature>
<dbReference type="FunFam" id="2.30.42.10:FF:000042">
    <property type="entry name" value="Membrane-associated guanylate kinase, WW and PDZ domain-containing protein 3 isoform 1"/>
    <property type="match status" value="1"/>
</dbReference>
<evidence type="ECO:0000259" key="15">
    <source>
        <dbReference type="PROSITE" id="PS50020"/>
    </source>
</evidence>
<dbReference type="FunFam" id="2.30.42.10:FF:000006">
    <property type="entry name" value="Membrane associated guanylate kinase, WW and PDZ domain containing 1"/>
    <property type="match status" value="1"/>
</dbReference>
<evidence type="ECO:0000256" key="6">
    <source>
        <dbReference type="ARBA" id="ARBA00022741"/>
    </source>
</evidence>
<dbReference type="SMART" id="SM00072">
    <property type="entry name" value="GuKc"/>
    <property type="match status" value="1"/>
</dbReference>
<evidence type="ECO:0000256" key="4">
    <source>
        <dbReference type="ARBA" id="ARBA00022553"/>
    </source>
</evidence>
<dbReference type="GO" id="GO:0007165">
    <property type="term" value="P:signal transduction"/>
    <property type="evidence" value="ECO:0007669"/>
    <property type="project" value="TreeGrafter"/>
</dbReference>
<dbReference type="Pfam" id="PF16663">
    <property type="entry name" value="MAGI_u1"/>
    <property type="match status" value="1"/>
</dbReference>
<feature type="region of interest" description="Disordered" evidence="14">
    <location>
        <begin position="426"/>
        <end position="447"/>
    </location>
</feature>
<dbReference type="Pfam" id="PF00595">
    <property type="entry name" value="PDZ"/>
    <property type="match status" value="5"/>
</dbReference>
<organism evidence="18 19">
    <name type="scientific">Cyprinus carpio</name>
    <name type="common">Common carp</name>
    <dbReference type="NCBI Taxonomy" id="7962"/>
    <lineage>
        <taxon>Eukaryota</taxon>
        <taxon>Metazoa</taxon>
        <taxon>Chordata</taxon>
        <taxon>Craniata</taxon>
        <taxon>Vertebrata</taxon>
        <taxon>Euteleostomi</taxon>
        <taxon>Actinopterygii</taxon>
        <taxon>Neopterygii</taxon>
        <taxon>Teleostei</taxon>
        <taxon>Ostariophysi</taxon>
        <taxon>Cypriniformes</taxon>
        <taxon>Cyprinidae</taxon>
        <taxon>Cyprininae</taxon>
        <taxon>Cyprinus</taxon>
    </lineage>
</organism>
<feature type="compositionally biased region" description="Low complexity" evidence="14">
    <location>
        <begin position="740"/>
        <end position="752"/>
    </location>
</feature>
<dbReference type="InterPro" id="IPR001202">
    <property type="entry name" value="WW_dom"/>
</dbReference>
<evidence type="ECO:0000256" key="12">
    <source>
        <dbReference type="ARBA" id="ARBA00078448"/>
    </source>
</evidence>
<dbReference type="CDD" id="cd00201">
    <property type="entry name" value="WW"/>
    <property type="match status" value="2"/>
</dbReference>
<keyword evidence="7" id="KW-0067">ATP-binding</keyword>
<dbReference type="SUPFAM" id="SSF52540">
    <property type="entry name" value="P-loop containing nucleoside triphosphate hydrolases"/>
    <property type="match status" value="1"/>
</dbReference>
<dbReference type="GO" id="GO:0005634">
    <property type="term" value="C:nucleus"/>
    <property type="evidence" value="ECO:0007669"/>
    <property type="project" value="UniProtKB-ARBA"/>
</dbReference>
<dbReference type="Ensembl" id="ENSCCRT00015058701.1">
    <property type="protein sequence ID" value="ENSCCRP00015056818.1"/>
    <property type="gene ID" value="ENSCCRG00015021886.1"/>
</dbReference>
<feature type="domain" description="PDZ" evidence="17">
    <location>
        <begin position="1141"/>
        <end position="1223"/>
    </location>
</feature>
<evidence type="ECO:0000256" key="7">
    <source>
        <dbReference type="ARBA" id="ARBA00022840"/>
    </source>
</evidence>
<dbReference type="InterPro" id="IPR020590">
    <property type="entry name" value="Guanylate_kinase_CS"/>
</dbReference>
<feature type="domain" description="PDZ" evidence="17">
    <location>
        <begin position="465"/>
        <end position="534"/>
    </location>
</feature>
<dbReference type="Gene3D" id="2.30.42.10">
    <property type="match status" value="6"/>
</dbReference>
<dbReference type="PROSITE" id="PS00856">
    <property type="entry name" value="GUANYLATE_KINASE_1"/>
    <property type="match status" value="1"/>
</dbReference>
<evidence type="ECO:0000259" key="16">
    <source>
        <dbReference type="PROSITE" id="PS50052"/>
    </source>
</evidence>
<feature type="region of interest" description="Disordered" evidence="14">
    <location>
        <begin position="182"/>
        <end position="300"/>
    </location>
</feature>
<dbReference type="FunFam" id="2.20.70.10:FF:000001">
    <property type="entry name" value="Membrane-associated guanylate kinase, WW and PDZ domain-containing protein 1"/>
    <property type="match status" value="1"/>
</dbReference>
<gene>
    <name evidence="18" type="primary">LOC109108296</name>
</gene>
<dbReference type="InterPro" id="IPR036034">
    <property type="entry name" value="PDZ_sf"/>
</dbReference>
<dbReference type="PANTHER" id="PTHR10316">
    <property type="entry name" value="MEMBRANE ASSOCIATED GUANYLATE KINASE-RELATED"/>
    <property type="match status" value="1"/>
</dbReference>
<dbReference type="CDD" id="cd06734">
    <property type="entry name" value="PDZ4_MAGI-1_3-like"/>
    <property type="match status" value="1"/>
</dbReference>
<evidence type="ECO:0000256" key="13">
    <source>
        <dbReference type="ARBA" id="ARBA00079517"/>
    </source>
</evidence>
<protein>
    <recommendedName>
        <fullName evidence="11">Membrane-associated guanylate kinase, WW and PDZ domain-containing protein 1</fullName>
    </recommendedName>
    <alternativeName>
        <fullName evidence="12">BAI1-associated protein 1</fullName>
    </alternativeName>
    <alternativeName>
        <fullName evidence="13">Membrane-associated guanylate kinase inverted 1</fullName>
    </alternativeName>
</protein>
<feature type="compositionally biased region" description="Basic and acidic residues" evidence="14">
    <location>
        <begin position="253"/>
        <end position="267"/>
    </location>
</feature>
<dbReference type="FunFam" id="2.30.42.10:FF:000103">
    <property type="entry name" value="membrane-associated guanylate kinase, WW and PDZ domain-containing protein 1 isoform X2"/>
    <property type="match status" value="1"/>
</dbReference>
<dbReference type="InterPro" id="IPR008145">
    <property type="entry name" value="GK/Ca_channel_bsu"/>
</dbReference>
<feature type="region of interest" description="Disordered" evidence="14">
    <location>
        <begin position="1094"/>
        <end position="1136"/>
    </location>
</feature>
<dbReference type="CDD" id="cd06731">
    <property type="entry name" value="PDZ1_MAGI-1_3-like"/>
    <property type="match status" value="1"/>
</dbReference>
<proteinExistence type="predicted"/>
<name>A0A8C1VTS8_CYPCA</name>
<keyword evidence="4" id="KW-0597">Phosphoprotein</keyword>
<dbReference type="SMART" id="SM00228">
    <property type="entry name" value="PDZ"/>
    <property type="match status" value="6"/>
</dbReference>
<dbReference type="InterPro" id="IPR008144">
    <property type="entry name" value="Guanylate_kin-like_dom"/>
</dbReference>
<feature type="compositionally biased region" description="Polar residues" evidence="14">
    <location>
        <begin position="271"/>
        <end position="288"/>
    </location>
</feature>
<dbReference type="Proteomes" id="UP000694700">
    <property type="component" value="Unplaced"/>
</dbReference>
<feature type="region of interest" description="Disordered" evidence="14">
    <location>
        <begin position="720"/>
        <end position="795"/>
    </location>
</feature>
<dbReference type="Gene3D" id="2.20.70.10">
    <property type="match status" value="2"/>
</dbReference>
<dbReference type="InterPro" id="IPR027417">
    <property type="entry name" value="P-loop_NTPase"/>
</dbReference>
<dbReference type="CDD" id="cd06732">
    <property type="entry name" value="PDZ2_MAGI-1_3-like"/>
    <property type="match status" value="1"/>
</dbReference>
<dbReference type="Pfam" id="PF00397">
    <property type="entry name" value="WW"/>
    <property type="match status" value="2"/>
</dbReference>
<dbReference type="AlphaFoldDB" id="A0A8C1VTS8"/>
<evidence type="ECO:0000256" key="10">
    <source>
        <dbReference type="ARBA" id="ARBA00058771"/>
    </source>
</evidence>
<sequence length="1274" mass="138660">MSKVVQKKNHWTTKVNECTICKDARGELNVQLLGGAENGEFAYIGPVNGNAVQYRHGKVSEGELLLEVETLSVSGLPLYDVLTVIKNCKGPIRLKTVRQGNKLNKDLKRYLSQRFQKSSADYELQQTIRDNLYRHAVPCTTRLPRDGEVPGVDYNYLSVDEFLKLEQSGTLLEIGSYEGNYYGTPKPPSQPPSGKVITGDALQDSLPGSQQSTPRRTKSYNEMQNAGIVPTETEDDDEVPEMNSSFTGDSSEPDDHPLVRPFARDHVQPYGLNNTSASTTESSQNTHTHPGYPTEEDPLGPLPENWEMAYTENGEVYFIDHNTKTTSWIDPRCLDKPQKPLEECEDDEGVHTEELDNELELPTGWEKIDDPVYGVYYVDHINRKTQYENPILEAKRKKQLEQSQPAEEWIEEHSSGAPLASYAANHQETYREPGTAPPLASQLGAKRGKPFFTRNPAELKGTFINTKLKKSRRGFGFTVVGGDEPDEFLQIKSLVLDGPAALDGKMETGDVIVSVNDTCVLGYTHAQVVKIFQSIPIGSMVDLELCRGYPLPFDPDDPNTSLVTSVAILDKEPIIVNGKESYDSPSSHGSETTGGGGSLNGSSDPPRPHSPSAEVASNGSHGYPSDVVTLASSIATQPELITVHMEKGDKGFGFTIADSPSGGGQRVKQIVDYPRCRGLREGDIIMEVNKRNVQNLTHNQVVDLLSKCPKGSEVTMLVQRGVAPAKKSPKLQQLERKDSQGSSQHSVSSQRSIHTDSPLHASQALLNESAAPPPPSQPLPSLPQDPPVDGTLQKKPDPFKIWAQSRSMYEIPDYQEQDIFLWRKDTGFGFRILGGNEPGEPIYIGHIVKYGAADEDGRLRSGDELICVDGTAVVGKSHQLVVQLMQQAAKQGHVNLTVRRKTGYGLAKVDGEMPPSPASSHHSSTHAPSLTEEKRTPQGSQNSLNTVSSGSGSTSGIGSGGGGGSNNTVVPNAIQPYDVEIQRGENEGFGFVIVSSVSRPEAGTTFAGNACVAMPHKIGRIIEGSPADRCGKLKVGDRILAVNGCSITNKSHSDIVNLIKEAGNTVTLRIIPGDESSNASLLTNAEKIATITTTHTPQQQTAPEPRNNTKPKQESFEFKAPQAPPPPNPTQPSNQDAEFYSVDLERDNKGFGFSLRGGREYNMDLYVLRLAEDGAAVRNGKMRVGDEILEINGESTKGMKHARAIELIKNGGRKVHLVLRRGDGSVPEYAMVAPQVAACMRSEKTGEPAFYQNQTTTASTTATASAPVHKLFRK</sequence>
<dbReference type="SUPFAM" id="SSF50156">
    <property type="entry name" value="PDZ domain-like"/>
    <property type="match status" value="6"/>
</dbReference>
<feature type="compositionally biased region" description="Polar residues" evidence="14">
    <location>
        <begin position="206"/>
        <end position="224"/>
    </location>
</feature>
<dbReference type="SMART" id="SM00456">
    <property type="entry name" value="WW"/>
    <property type="match status" value="2"/>
</dbReference>
<keyword evidence="8" id="KW-0965">Cell junction</keyword>
<dbReference type="FunFam" id="3.30.63.10:FF:000003">
    <property type="entry name" value="Membrane-associated guanylate kinase, WW and PDZ domain-containing protein 3 isoform 1"/>
    <property type="match status" value="1"/>
</dbReference>
<feature type="compositionally biased region" description="Pro residues" evidence="14">
    <location>
        <begin position="771"/>
        <end position="786"/>
    </location>
</feature>
<feature type="domain" description="WW" evidence="15">
    <location>
        <begin position="300"/>
        <end position="333"/>
    </location>
</feature>
<dbReference type="PROSITE" id="PS01159">
    <property type="entry name" value="WW_DOMAIN_1"/>
    <property type="match status" value="2"/>
</dbReference>
<dbReference type="FunFam" id="2.30.42.10:FF:000012">
    <property type="entry name" value="Membrane associated guanylate kinase, WW and PDZ domain containing 1"/>
    <property type="match status" value="1"/>
</dbReference>
<dbReference type="CDD" id="cd06733">
    <property type="entry name" value="PDZ3_MAGI-1_3-like"/>
    <property type="match status" value="1"/>
</dbReference>
<dbReference type="GO" id="GO:0005923">
    <property type="term" value="C:bicellular tight junction"/>
    <property type="evidence" value="ECO:0007669"/>
    <property type="project" value="UniProtKB-SubCell"/>
</dbReference>